<keyword evidence="5 7" id="KW-1133">Transmembrane helix</keyword>
<accession>A0A545SY93</accession>
<evidence type="ECO:0000256" key="4">
    <source>
        <dbReference type="ARBA" id="ARBA00022692"/>
    </source>
</evidence>
<dbReference type="NCBIfam" id="NF009438">
    <property type="entry name" value="PRK12797.1"/>
    <property type="match status" value="1"/>
</dbReference>
<name>A0A545SY93_9GAMM</name>
<dbReference type="GO" id="GO:0005886">
    <property type="term" value="C:plasma membrane"/>
    <property type="evidence" value="ECO:0007669"/>
    <property type="project" value="UniProtKB-SubCell"/>
</dbReference>
<evidence type="ECO:0000256" key="2">
    <source>
        <dbReference type="ARBA" id="ARBA00006257"/>
    </source>
</evidence>
<dbReference type="PROSITE" id="PS01061">
    <property type="entry name" value="FLIP_2"/>
    <property type="match status" value="1"/>
</dbReference>
<comment type="similarity">
    <text evidence="2 7">Belongs to the FliP/MopC/SpaP family.</text>
</comment>
<dbReference type="AlphaFoldDB" id="A0A545SY93"/>
<keyword evidence="3 7" id="KW-1003">Cell membrane</keyword>
<gene>
    <name evidence="8" type="ORF">FKG94_22545</name>
</gene>
<dbReference type="InterPro" id="IPR005838">
    <property type="entry name" value="T3SS_IM_P"/>
</dbReference>
<keyword evidence="9" id="KW-1185">Reference proteome</keyword>
<sequence length="221" mass="24616">MELLDRLPGFPIYITLIVALGLGTVLGVVATSFLKIIVVIHIVKSALGLQEAPPTTALNALALILTAYIMAPVGLQALNIFQQHDVDLNNLKDPRIAVAMKDSFQPLREFLFRHSSQRERLFFVTAAEKIWPQDHAQELDEKDFIVLLPAFTTSQLKSAFEVGFLIYLPFIIIDLIISNVLLALGMIMVSPIVISLPFKLLLFVLVDGWSRLLHGLVLSYQ</sequence>
<dbReference type="Pfam" id="PF00813">
    <property type="entry name" value="FliP"/>
    <property type="match status" value="1"/>
</dbReference>
<evidence type="ECO:0000313" key="9">
    <source>
        <dbReference type="Proteomes" id="UP000319732"/>
    </source>
</evidence>
<feature type="transmembrane region" description="Helical" evidence="7">
    <location>
        <begin position="12"/>
        <end position="40"/>
    </location>
</feature>
<organism evidence="8 9">
    <name type="scientific">Exilibacterium tricleocarpae</name>
    <dbReference type="NCBI Taxonomy" id="2591008"/>
    <lineage>
        <taxon>Bacteria</taxon>
        <taxon>Pseudomonadati</taxon>
        <taxon>Pseudomonadota</taxon>
        <taxon>Gammaproteobacteria</taxon>
        <taxon>Cellvibrionales</taxon>
        <taxon>Cellvibrionaceae</taxon>
        <taxon>Exilibacterium</taxon>
    </lineage>
</organism>
<comment type="subcellular location">
    <subcellularLocation>
        <location evidence="1">Cell membrane</location>
        <topology evidence="1">Multi-pass membrane protein</topology>
    </subcellularLocation>
</comment>
<protein>
    <submittedName>
        <fullName evidence="8">EscR/YscR/HrcR family type III secretion system export apparatus protein</fullName>
    </submittedName>
</protein>
<dbReference type="PANTHER" id="PTHR30587">
    <property type="entry name" value="FLAGELLAR BIOSYNTHETIC PROTEIN FLIP"/>
    <property type="match status" value="1"/>
</dbReference>
<proteinExistence type="inferred from homology"/>
<dbReference type="EMBL" id="VHSG01000026">
    <property type="protein sequence ID" value="TQV69934.1"/>
    <property type="molecule type" value="Genomic_DNA"/>
</dbReference>
<evidence type="ECO:0000313" key="8">
    <source>
        <dbReference type="EMBL" id="TQV69934.1"/>
    </source>
</evidence>
<keyword evidence="4 7" id="KW-0812">Transmembrane</keyword>
<comment type="caution">
    <text evidence="7">Lacks conserved residue(s) required for the propagation of feature annotation.</text>
</comment>
<dbReference type="PANTHER" id="PTHR30587:SF2">
    <property type="entry name" value="SURFACE PRESENTATION OF ANTIGENS PROTEIN SPAP"/>
    <property type="match status" value="1"/>
</dbReference>
<dbReference type="PRINTS" id="PR01302">
    <property type="entry name" value="TYPE3IMPPROT"/>
</dbReference>
<feature type="transmembrane region" description="Helical" evidence="7">
    <location>
        <begin position="60"/>
        <end position="81"/>
    </location>
</feature>
<feature type="transmembrane region" description="Helical" evidence="7">
    <location>
        <begin position="164"/>
        <end position="194"/>
    </location>
</feature>
<evidence type="ECO:0000256" key="3">
    <source>
        <dbReference type="ARBA" id="ARBA00022475"/>
    </source>
</evidence>
<evidence type="ECO:0000256" key="7">
    <source>
        <dbReference type="RuleBase" id="RU362070"/>
    </source>
</evidence>
<keyword evidence="6 7" id="KW-0472">Membrane</keyword>
<dbReference type="NCBIfam" id="TIGR01102">
    <property type="entry name" value="yscR"/>
    <property type="match status" value="1"/>
</dbReference>
<evidence type="ECO:0000256" key="5">
    <source>
        <dbReference type="ARBA" id="ARBA00022989"/>
    </source>
</evidence>
<evidence type="ECO:0000256" key="6">
    <source>
        <dbReference type="ARBA" id="ARBA00023136"/>
    </source>
</evidence>
<reference evidence="8 9" key="1">
    <citation type="submission" date="2019-06" db="EMBL/GenBank/DDBJ databases">
        <title>Whole genome sequence for Cellvibrionaceae sp. R142.</title>
        <authorList>
            <person name="Wang G."/>
        </authorList>
    </citation>
    <scope>NUCLEOTIDE SEQUENCE [LARGE SCALE GENOMIC DNA]</scope>
    <source>
        <strain evidence="8 9">R142</strain>
    </source>
</reference>
<dbReference type="InterPro" id="IPR005773">
    <property type="entry name" value="T3SS_YscR-like"/>
</dbReference>
<dbReference type="OrthoDB" id="9805111at2"/>
<dbReference type="RefSeq" id="WP_142929212.1">
    <property type="nucleotide sequence ID" value="NZ_ML660104.1"/>
</dbReference>
<dbReference type="GO" id="GO:0009306">
    <property type="term" value="P:protein secretion"/>
    <property type="evidence" value="ECO:0007669"/>
    <property type="project" value="UniProtKB-UniRule"/>
</dbReference>
<comment type="caution">
    <text evidence="8">The sequence shown here is derived from an EMBL/GenBank/DDBJ whole genome shotgun (WGS) entry which is preliminary data.</text>
</comment>
<dbReference type="Proteomes" id="UP000319732">
    <property type="component" value="Unassembled WGS sequence"/>
</dbReference>
<evidence type="ECO:0000256" key="1">
    <source>
        <dbReference type="ARBA" id="ARBA00004651"/>
    </source>
</evidence>